<dbReference type="FunFam" id="3.30.450.20:FF:000099">
    <property type="entry name" value="Sensory box sensor histidine kinase"/>
    <property type="match status" value="2"/>
</dbReference>
<sequence>MAEPLPSMSTVPASRRPLNLAFFVLALVLLLTTVSTWSVNQLAAQQQRTRFLREADTVTQSVEQRLDIYIEAMRSARGLWSVNSEVSRDDFARYIDSLELIRNYPGIQGIGYAEYVRPGQLGAFEARLRRQGLPSFRVRPVPAQDAYVPVTYLEPRNEANAYAMGFDMHSEALRRAAIERALTNGEAAATAPVTLVQEKRKESSQSGFLIYLPIYENGVGLRTVEERRAALRGFLYAAFRTGDFLSGVDRRTRYGEIDLRVSDDAATMYGEIKQGAQFFDSHELNVAGRTWKLEFSAPPEFGQNVFSLTPWVVLVVGLSIALAAFWTTNSQVRARERAEEMSSRLARSRASLTESRAEFAAIFQAMQDTALFAGPTGEVRLSNAALNRTFGYATDELQGRNLSSLRVSAEMPSQNDFNSSVARYRRKDGSEFTGEVQRSFVRNEAGEVIGQLEVVRDMTERLEAERALRESELRYQGVLEAMPQLVWVTDPQGRHRYFNSGWYAFTGLSPDESVDFGFAKALHPDDVERSLLTWERSWRYGEPYEIEYRFRRFDGEYHWFVGRASPIHNAEGQVIEWVGTCTDIHERIEFEGQLRRSEARYRGLIEGMPQIVWLSDPRGETTYFNRRWAEYVGEQRAGGGLSEEVVHPHERATFTEQWGRSLHGKVPFEGEYRLVRADGEYRTFMVRSLPILGEDGAVIEWVGTLTDVEDQVYSEASSRLLAEISRVLAVPLGETRDIPRVLRLLTERFADSAALWLRDGVELHETIESRPHVNFDVLEGRQEDIEQYVRGIIERGESDLVASNDTLYAMGLSSVLAIPLIARGEQPLGALFLGYRHVADDRDQELAHEVAARLATAIDNQRLFRQASEAEREVKELNQTLELRVEMRTQELLEANRELEAFSYSVSHDLRTPLRHIVGFGDLLGKEAGEVLGDKGQRYLNIITGAATRMSALIDDLLNFSRMGRQEMRFAEVDLNTLLHEAIEELDVGGAAVKWELGPLPHVPGDPGLLKLVFTNLLSNALKYSRTRAERTVSVTARLGADETIVAVRDNGVGFDSRFADKLFGVFQRLHRAEEFEGTGIGLANVRRIVTRHGGRVWAESTLGEGATFYIALPLQSPHAAEQGLHVHVKDTA</sequence>
<dbReference type="InterPro" id="IPR013655">
    <property type="entry name" value="PAS_fold_3"/>
</dbReference>
<dbReference type="FunFam" id="1.10.287.130:FF:000070">
    <property type="entry name" value="Histidine kinase sensor protein"/>
    <property type="match status" value="1"/>
</dbReference>
<dbReference type="Gene3D" id="1.10.287.130">
    <property type="match status" value="1"/>
</dbReference>
<dbReference type="SMART" id="SM00387">
    <property type="entry name" value="HATPase_c"/>
    <property type="match status" value="1"/>
</dbReference>
<dbReference type="Pfam" id="PF02518">
    <property type="entry name" value="HATPase_c"/>
    <property type="match status" value="1"/>
</dbReference>
<dbReference type="SUPFAM" id="SSF47384">
    <property type="entry name" value="Homodimeric domain of signal transducing histidine kinase"/>
    <property type="match status" value="1"/>
</dbReference>
<dbReference type="PROSITE" id="PS50112">
    <property type="entry name" value="PAS"/>
    <property type="match status" value="3"/>
</dbReference>
<dbReference type="InterPro" id="IPR003594">
    <property type="entry name" value="HATPase_dom"/>
</dbReference>
<dbReference type="OrthoDB" id="8552871at2"/>
<evidence type="ECO:0000256" key="7">
    <source>
        <dbReference type="ARBA" id="ARBA00022777"/>
    </source>
</evidence>
<dbReference type="InterPro" id="IPR013767">
    <property type="entry name" value="PAS_fold"/>
</dbReference>
<comment type="subcellular location">
    <subcellularLocation>
        <location evidence="2">Membrane</location>
    </subcellularLocation>
</comment>
<dbReference type="GO" id="GO:0006355">
    <property type="term" value="P:regulation of DNA-templated transcription"/>
    <property type="evidence" value="ECO:0007669"/>
    <property type="project" value="InterPro"/>
</dbReference>
<dbReference type="SMART" id="SM00086">
    <property type="entry name" value="PAC"/>
    <property type="match status" value="3"/>
</dbReference>
<dbReference type="InterPro" id="IPR036890">
    <property type="entry name" value="HATPase_C_sf"/>
</dbReference>
<dbReference type="SMART" id="SM00091">
    <property type="entry name" value="PAS"/>
    <property type="match status" value="3"/>
</dbReference>
<dbReference type="STRING" id="937777.Deipe_0236"/>
<feature type="domain" description="PAS" evidence="13">
    <location>
        <begin position="355"/>
        <end position="402"/>
    </location>
</feature>
<dbReference type="KEGG" id="dpd:Deipe_0236"/>
<feature type="domain" description="PAS" evidence="13">
    <location>
        <begin position="597"/>
        <end position="633"/>
    </location>
</feature>
<dbReference type="InterPro" id="IPR042240">
    <property type="entry name" value="CHASE_sf"/>
</dbReference>
<feature type="transmembrane region" description="Helical" evidence="11">
    <location>
        <begin position="308"/>
        <end position="327"/>
    </location>
</feature>
<dbReference type="PROSITE" id="PS50113">
    <property type="entry name" value="PAC"/>
    <property type="match status" value="3"/>
</dbReference>
<dbReference type="GO" id="GO:0016020">
    <property type="term" value="C:membrane"/>
    <property type="evidence" value="ECO:0007669"/>
    <property type="project" value="UniProtKB-SubCell"/>
</dbReference>
<dbReference type="InterPro" id="IPR029016">
    <property type="entry name" value="GAF-like_dom_sf"/>
</dbReference>
<dbReference type="InterPro" id="IPR005467">
    <property type="entry name" value="His_kinase_dom"/>
</dbReference>
<dbReference type="HOGENOM" id="CLU_289488_0_0_0"/>
<dbReference type="EMBL" id="CP003382">
    <property type="protein sequence ID" value="AFZ65838.1"/>
    <property type="molecule type" value="Genomic_DNA"/>
</dbReference>
<dbReference type="PROSITE" id="PS50839">
    <property type="entry name" value="CHASE"/>
    <property type="match status" value="1"/>
</dbReference>
<accession>K9ZW21</accession>
<evidence type="ECO:0000259" key="14">
    <source>
        <dbReference type="PROSITE" id="PS50113"/>
    </source>
</evidence>
<keyword evidence="9 11" id="KW-0472">Membrane</keyword>
<dbReference type="PRINTS" id="PR00344">
    <property type="entry name" value="BCTRLSENSOR"/>
</dbReference>
<name>K9ZW21_DEIPD</name>
<organism evidence="16 17">
    <name type="scientific">Deinococcus peraridilitoris (strain DSM 19664 / LMG 22246 / CIP 109416 / KR-200)</name>
    <dbReference type="NCBI Taxonomy" id="937777"/>
    <lineage>
        <taxon>Bacteria</taxon>
        <taxon>Thermotogati</taxon>
        <taxon>Deinococcota</taxon>
        <taxon>Deinococci</taxon>
        <taxon>Deinococcales</taxon>
        <taxon>Deinococcaceae</taxon>
        <taxon>Deinococcus</taxon>
    </lineage>
</organism>
<proteinExistence type="predicted"/>
<evidence type="ECO:0000256" key="4">
    <source>
        <dbReference type="ARBA" id="ARBA00022553"/>
    </source>
</evidence>
<dbReference type="Pfam" id="PF00512">
    <property type="entry name" value="HisKA"/>
    <property type="match status" value="1"/>
</dbReference>
<dbReference type="Pfam" id="PF03924">
    <property type="entry name" value="CHASE"/>
    <property type="match status" value="1"/>
</dbReference>
<dbReference type="AlphaFoldDB" id="K9ZW21"/>
<keyword evidence="6 11" id="KW-0812">Transmembrane</keyword>
<dbReference type="Pfam" id="PF08447">
    <property type="entry name" value="PAS_3"/>
    <property type="match status" value="2"/>
</dbReference>
<dbReference type="SUPFAM" id="SSF55874">
    <property type="entry name" value="ATPase domain of HSP90 chaperone/DNA topoisomerase II/histidine kinase"/>
    <property type="match status" value="1"/>
</dbReference>
<comment type="catalytic activity">
    <reaction evidence="1">
        <text>ATP + protein L-histidine = ADP + protein N-phospho-L-histidine.</text>
        <dbReference type="EC" id="2.7.13.3"/>
    </reaction>
</comment>
<dbReference type="InterPro" id="IPR004358">
    <property type="entry name" value="Sig_transdc_His_kin-like_C"/>
</dbReference>
<dbReference type="eggNOG" id="COG4251">
    <property type="taxonomic scope" value="Bacteria"/>
</dbReference>
<dbReference type="InterPro" id="IPR006189">
    <property type="entry name" value="CHASE_dom"/>
</dbReference>
<dbReference type="SUPFAM" id="SSF55781">
    <property type="entry name" value="GAF domain-like"/>
    <property type="match status" value="1"/>
</dbReference>
<evidence type="ECO:0000259" key="15">
    <source>
        <dbReference type="PROSITE" id="PS50839"/>
    </source>
</evidence>
<dbReference type="Proteomes" id="UP000010467">
    <property type="component" value="Chromosome"/>
</dbReference>
<dbReference type="NCBIfam" id="TIGR00229">
    <property type="entry name" value="sensory_box"/>
    <property type="match status" value="3"/>
</dbReference>
<keyword evidence="8 11" id="KW-1133">Transmembrane helix</keyword>
<dbReference type="PANTHER" id="PTHR43304:SF1">
    <property type="entry name" value="PAC DOMAIN-CONTAINING PROTEIN"/>
    <property type="match status" value="1"/>
</dbReference>
<evidence type="ECO:0000256" key="1">
    <source>
        <dbReference type="ARBA" id="ARBA00000085"/>
    </source>
</evidence>
<dbReference type="eggNOG" id="COG3614">
    <property type="taxonomic scope" value="Bacteria"/>
</dbReference>
<evidence type="ECO:0000313" key="16">
    <source>
        <dbReference type="EMBL" id="AFZ65838.1"/>
    </source>
</evidence>
<evidence type="ECO:0000256" key="6">
    <source>
        <dbReference type="ARBA" id="ARBA00022692"/>
    </source>
</evidence>
<dbReference type="Gene3D" id="3.30.450.350">
    <property type="entry name" value="CHASE domain"/>
    <property type="match status" value="1"/>
</dbReference>
<dbReference type="FunFam" id="3.30.565.10:FF:000006">
    <property type="entry name" value="Sensor histidine kinase WalK"/>
    <property type="match status" value="1"/>
</dbReference>
<dbReference type="InterPro" id="IPR036097">
    <property type="entry name" value="HisK_dim/P_sf"/>
</dbReference>
<gene>
    <name evidence="16" type="ordered locus">Deipe_0236</name>
</gene>
<dbReference type="CDD" id="cd00082">
    <property type="entry name" value="HisKA"/>
    <property type="match status" value="1"/>
</dbReference>
<feature type="domain" description="CHASE" evidence="15">
    <location>
        <begin position="82"/>
        <end position="294"/>
    </location>
</feature>
<dbReference type="Gene3D" id="3.30.450.20">
    <property type="entry name" value="PAS domain"/>
    <property type="match status" value="3"/>
</dbReference>
<dbReference type="PATRIC" id="fig|937777.3.peg.244"/>
<keyword evidence="4" id="KW-0597">Phosphoprotein</keyword>
<evidence type="ECO:0000256" key="5">
    <source>
        <dbReference type="ARBA" id="ARBA00022679"/>
    </source>
</evidence>
<feature type="domain" description="PAS" evidence="13">
    <location>
        <begin position="471"/>
        <end position="528"/>
    </location>
</feature>
<dbReference type="PANTHER" id="PTHR43304">
    <property type="entry name" value="PHYTOCHROME-LIKE PROTEIN CPH1"/>
    <property type="match status" value="1"/>
</dbReference>
<dbReference type="PROSITE" id="PS50109">
    <property type="entry name" value="HIS_KIN"/>
    <property type="match status" value="1"/>
</dbReference>
<evidence type="ECO:0000256" key="10">
    <source>
        <dbReference type="SAM" id="Coils"/>
    </source>
</evidence>
<dbReference type="SUPFAM" id="SSF55785">
    <property type="entry name" value="PYP-like sensor domain (PAS domain)"/>
    <property type="match status" value="3"/>
</dbReference>
<dbReference type="EC" id="2.7.13.3" evidence="3"/>
<keyword evidence="7" id="KW-0418">Kinase</keyword>
<evidence type="ECO:0000256" key="11">
    <source>
        <dbReference type="SAM" id="Phobius"/>
    </source>
</evidence>
<evidence type="ECO:0000256" key="8">
    <source>
        <dbReference type="ARBA" id="ARBA00022989"/>
    </source>
</evidence>
<dbReference type="eggNOG" id="COG2202">
    <property type="taxonomic scope" value="Bacteria"/>
</dbReference>
<dbReference type="InterPro" id="IPR003661">
    <property type="entry name" value="HisK_dim/P_dom"/>
</dbReference>
<evidence type="ECO:0000313" key="17">
    <source>
        <dbReference type="Proteomes" id="UP000010467"/>
    </source>
</evidence>
<dbReference type="Gene3D" id="3.30.565.10">
    <property type="entry name" value="Histidine kinase-like ATPase, C-terminal domain"/>
    <property type="match status" value="1"/>
</dbReference>
<evidence type="ECO:0000259" key="13">
    <source>
        <dbReference type="PROSITE" id="PS50112"/>
    </source>
</evidence>
<feature type="domain" description="Histidine kinase" evidence="12">
    <location>
        <begin position="905"/>
        <end position="1117"/>
    </location>
</feature>
<dbReference type="Pfam" id="PF01590">
    <property type="entry name" value="GAF"/>
    <property type="match status" value="1"/>
</dbReference>
<keyword evidence="10" id="KW-0175">Coiled coil</keyword>
<dbReference type="InterPro" id="IPR003018">
    <property type="entry name" value="GAF"/>
</dbReference>
<keyword evidence="17" id="KW-1185">Reference proteome</keyword>
<dbReference type="InterPro" id="IPR000014">
    <property type="entry name" value="PAS"/>
</dbReference>
<evidence type="ECO:0000259" key="12">
    <source>
        <dbReference type="PROSITE" id="PS50109"/>
    </source>
</evidence>
<evidence type="ECO:0000256" key="2">
    <source>
        <dbReference type="ARBA" id="ARBA00004370"/>
    </source>
</evidence>
<dbReference type="SMART" id="SM00388">
    <property type="entry name" value="HisKA"/>
    <property type="match status" value="1"/>
</dbReference>
<dbReference type="InterPro" id="IPR000700">
    <property type="entry name" value="PAS-assoc_C"/>
</dbReference>
<feature type="domain" description="PAC" evidence="14">
    <location>
        <begin position="418"/>
        <end position="470"/>
    </location>
</feature>
<dbReference type="Gene3D" id="3.30.450.40">
    <property type="match status" value="1"/>
</dbReference>
<dbReference type="CDD" id="cd00130">
    <property type="entry name" value="PAS"/>
    <property type="match status" value="3"/>
</dbReference>
<dbReference type="GO" id="GO:0000155">
    <property type="term" value="F:phosphorelay sensor kinase activity"/>
    <property type="evidence" value="ECO:0007669"/>
    <property type="project" value="InterPro"/>
</dbReference>
<dbReference type="InterPro" id="IPR052162">
    <property type="entry name" value="Sensor_kinase/Photoreceptor"/>
</dbReference>
<keyword evidence="5" id="KW-0808">Transferase</keyword>
<feature type="coiled-coil region" evidence="10">
    <location>
        <begin position="860"/>
        <end position="898"/>
    </location>
</feature>
<feature type="domain" description="PAC" evidence="14">
    <location>
        <begin position="668"/>
        <end position="720"/>
    </location>
</feature>
<dbReference type="RefSeq" id="WP_015234149.1">
    <property type="nucleotide sequence ID" value="NC_019793.1"/>
</dbReference>
<dbReference type="SMART" id="SM01079">
    <property type="entry name" value="CHASE"/>
    <property type="match status" value="1"/>
</dbReference>
<feature type="domain" description="PAC" evidence="14">
    <location>
        <begin position="544"/>
        <end position="596"/>
    </location>
</feature>
<dbReference type="Pfam" id="PF00989">
    <property type="entry name" value="PAS"/>
    <property type="match status" value="1"/>
</dbReference>
<evidence type="ECO:0000256" key="3">
    <source>
        <dbReference type="ARBA" id="ARBA00012438"/>
    </source>
</evidence>
<protein>
    <recommendedName>
        <fullName evidence="3">histidine kinase</fullName>
        <ecNumber evidence="3">2.7.13.3</ecNumber>
    </recommendedName>
</protein>
<dbReference type="InterPro" id="IPR035965">
    <property type="entry name" value="PAS-like_dom_sf"/>
</dbReference>
<evidence type="ECO:0000256" key="9">
    <source>
        <dbReference type="ARBA" id="ARBA00023136"/>
    </source>
</evidence>
<dbReference type="InterPro" id="IPR001610">
    <property type="entry name" value="PAC"/>
</dbReference>
<reference evidence="17" key="1">
    <citation type="submission" date="2012-03" db="EMBL/GenBank/DDBJ databases">
        <title>Complete sequence of chromosome of Deinococcus peraridilitoris DSM 19664.</title>
        <authorList>
            <person name="Lucas S."/>
            <person name="Copeland A."/>
            <person name="Lapidus A."/>
            <person name="Glavina del Rio T."/>
            <person name="Dalin E."/>
            <person name="Tice H."/>
            <person name="Bruce D."/>
            <person name="Goodwin L."/>
            <person name="Pitluck S."/>
            <person name="Peters L."/>
            <person name="Mikhailova N."/>
            <person name="Lu M."/>
            <person name="Kyrpides N."/>
            <person name="Mavromatis K."/>
            <person name="Ivanova N."/>
            <person name="Brettin T."/>
            <person name="Detter J.C."/>
            <person name="Han C."/>
            <person name="Larimer F."/>
            <person name="Land M."/>
            <person name="Hauser L."/>
            <person name="Markowitz V."/>
            <person name="Cheng J.-F."/>
            <person name="Hugenholtz P."/>
            <person name="Woyke T."/>
            <person name="Wu D."/>
            <person name="Pukall R."/>
            <person name="Steenblock K."/>
            <person name="Brambilla E."/>
            <person name="Klenk H.-P."/>
            <person name="Eisen J.A."/>
        </authorList>
    </citation>
    <scope>NUCLEOTIDE SEQUENCE [LARGE SCALE GENOMIC DNA]</scope>
    <source>
        <strain evidence="17">DSM 19664 / LMG 22246 / CIP 109416 / KR-200</strain>
    </source>
</reference>